<dbReference type="NCBIfam" id="NF006012">
    <property type="entry name" value="PRK08149.1"/>
    <property type="match status" value="1"/>
</dbReference>
<dbReference type="InterPro" id="IPR040627">
    <property type="entry name" value="T3SS_ATPase_C"/>
</dbReference>
<dbReference type="GO" id="GO:0045259">
    <property type="term" value="C:proton-transporting ATP synthase complex"/>
    <property type="evidence" value="ECO:0007669"/>
    <property type="project" value="UniProtKB-KW"/>
</dbReference>
<dbReference type="GO" id="GO:0005524">
    <property type="term" value="F:ATP binding"/>
    <property type="evidence" value="ECO:0007669"/>
    <property type="project" value="UniProtKB-KW"/>
</dbReference>
<dbReference type="GO" id="GO:0016887">
    <property type="term" value="F:ATP hydrolysis activity"/>
    <property type="evidence" value="ECO:0007669"/>
    <property type="project" value="InterPro"/>
</dbReference>
<dbReference type="AlphaFoldDB" id="A0A840RM28"/>
<evidence type="ECO:0000256" key="1">
    <source>
        <dbReference type="ARBA" id="ARBA00004496"/>
    </source>
</evidence>
<dbReference type="SMART" id="SM00382">
    <property type="entry name" value="AAA"/>
    <property type="match status" value="1"/>
</dbReference>
<evidence type="ECO:0000256" key="6">
    <source>
        <dbReference type="ARBA" id="ARBA00022927"/>
    </source>
</evidence>
<dbReference type="InterPro" id="IPR050053">
    <property type="entry name" value="ATPase_alpha/beta_chains"/>
</dbReference>
<keyword evidence="9" id="KW-0139">CF(1)</keyword>
<proteinExistence type="predicted"/>
<keyword evidence="2" id="KW-0813">Transport</keyword>
<dbReference type="InterPro" id="IPR000194">
    <property type="entry name" value="ATPase_F1/V1/A1_a/bsu_nucl-bd"/>
</dbReference>
<comment type="subcellular location">
    <subcellularLocation>
        <location evidence="1">Cytoplasm</location>
    </subcellularLocation>
</comment>
<keyword evidence="8" id="KW-0472">Membrane</keyword>
<comment type="caution">
    <text evidence="12">The sequence shown here is derived from an EMBL/GenBank/DDBJ whole genome shotgun (WGS) entry which is preliminary data.</text>
</comment>
<gene>
    <name evidence="12" type="ORF">HNR39_000623</name>
</gene>
<dbReference type="Pfam" id="PF02874">
    <property type="entry name" value="ATP-synt_ab_N"/>
    <property type="match status" value="1"/>
</dbReference>
<evidence type="ECO:0000256" key="2">
    <source>
        <dbReference type="ARBA" id="ARBA00022448"/>
    </source>
</evidence>
<dbReference type="FunFam" id="3.40.50.12240:FF:000002">
    <property type="entry name" value="Flagellum-specific ATP synthase FliI"/>
    <property type="match status" value="1"/>
</dbReference>
<dbReference type="CDD" id="cd01426">
    <property type="entry name" value="ATP-synt_F1_V1_A1_AB_FliI_N"/>
    <property type="match status" value="1"/>
</dbReference>
<dbReference type="InterPro" id="IPR003593">
    <property type="entry name" value="AAA+_ATPase"/>
</dbReference>
<dbReference type="PROSITE" id="PS00152">
    <property type="entry name" value="ATPASE_ALPHA_BETA"/>
    <property type="match status" value="1"/>
</dbReference>
<organism evidence="12 13">
    <name type="scientific">Glaciimonas immobilis</name>
    <dbReference type="NCBI Taxonomy" id="728004"/>
    <lineage>
        <taxon>Bacteria</taxon>
        <taxon>Pseudomonadati</taxon>
        <taxon>Pseudomonadota</taxon>
        <taxon>Betaproteobacteria</taxon>
        <taxon>Burkholderiales</taxon>
        <taxon>Oxalobacteraceae</taxon>
        <taxon>Glaciimonas</taxon>
    </lineage>
</organism>
<dbReference type="NCBIfam" id="TIGR01026">
    <property type="entry name" value="fliI_yscN"/>
    <property type="match status" value="1"/>
</dbReference>
<dbReference type="Pfam" id="PF00006">
    <property type="entry name" value="ATP-synt_ab"/>
    <property type="match status" value="1"/>
</dbReference>
<keyword evidence="6" id="KW-0653">Protein transport</keyword>
<accession>A0A840RM28</accession>
<dbReference type="GO" id="GO:0008564">
    <property type="term" value="F:protein-exporting ATPase activity"/>
    <property type="evidence" value="ECO:0007669"/>
    <property type="project" value="UniProtKB-EC"/>
</dbReference>
<dbReference type="GO" id="GO:0046933">
    <property type="term" value="F:proton-transporting ATP synthase activity, rotational mechanism"/>
    <property type="evidence" value="ECO:0007669"/>
    <property type="project" value="TreeGrafter"/>
</dbReference>
<dbReference type="Pfam" id="PF18269">
    <property type="entry name" value="T3SS_ATPase_C"/>
    <property type="match status" value="1"/>
</dbReference>
<dbReference type="RefSeq" id="WP_168053027.1">
    <property type="nucleotide sequence ID" value="NZ_JAAOZT010000002.1"/>
</dbReference>
<reference evidence="12 13" key="1">
    <citation type="submission" date="2020-08" db="EMBL/GenBank/DDBJ databases">
        <title>Genomic Encyclopedia of Type Strains, Phase IV (KMG-IV): sequencing the most valuable type-strain genomes for metagenomic binning, comparative biology and taxonomic classification.</title>
        <authorList>
            <person name="Goeker M."/>
        </authorList>
    </citation>
    <scope>NUCLEOTIDE SEQUENCE [LARGE SCALE GENOMIC DNA]</scope>
    <source>
        <strain evidence="12 13">DSM 23240</strain>
    </source>
</reference>
<evidence type="ECO:0000256" key="7">
    <source>
        <dbReference type="ARBA" id="ARBA00022967"/>
    </source>
</evidence>
<dbReference type="SUPFAM" id="SSF52540">
    <property type="entry name" value="P-loop containing nucleoside triphosphate hydrolases"/>
    <property type="match status" value="1"/>
</dbReference>
<keyword evidence="7" id="KW-1278">Translocase</keyword>
<dbReference type="Gene3D" id="3.40.50.12240">
    <property type="match status" value="1"/>
</dbReference>
<dbReference type="PANTHER" id="PTHR15184">
    <property type="entry name" value="ATP SYNTHASE"/>
    <property type="match status" value="1"/>
</dbReference>
<feature type="domain" description="AAA+ ATPase" evidence="11">
    <location>
        <begin position="153"/>
        <end position="334"/>
    </location>
</feature>
<sequence length="431" mass="47413">MTPLRLLNQYVHPHHLSGTIIEARLRAVSVGEVCEVRRHWREVKVSARAQVIGFRGDMAILSLMGNAEGLSRESVLVPTGGALTVRLNDGVLGTVLNSNGVCVARLVEQMPSIRPDQWRPLDAPPPSFGQRTSIQEKFQSGIKVIDALTTCGIGQRLGIFAPAGAGKTSLVHMLIEQASADVFVIGLIGERGREVTEFVESLKHSPHLNRCVVVYATSDASSIDRRNAALLATTVAEYYRDHGSQVVLVQDSLTRYARALRDVALAAGEPPARRGYPASVFESLPRLLERPGVTTNGSITAFYTILLESEDEADPIAEEIRSILDGHIYLSRKLAAKNHYPAVDVLRSLSRVASQVCDPAQLNNAALIREKLSRIEEMQLMLDMGEYRSGENADNDRLLAQKDRLFDWLRQNRDEPSDIKATVEAMHALAE</sequence>
<evidence type="ECO:0000313" key="13">
    <source>
        <dbReference type="Proteomes" id="UP000571084"/>
    </source>
</evidence>
<protein>
    <submittedName>
        <fullName evidence="12">Type III secretion protein N (ATPase)</fullName>
    </submittedName>
</protein>
<keyword evidence="5" id="KW-0067">ATP-binding</keyword>
<dbReference type="PANTHER" id="PTHR15184:SF9">
    <property type="entry name" value="SPI-1 TYPE 3 SECRETION SYSTEM ATPASE"/>
    <property type="match status" value="1"/>
</dbReference>
<keyword evidence="4" id="KW-0547">Nucleotide-binding</keyword>
<evidence type="ECO:0000259" key="11">
    <source>
        <dbReference type="SMART" id="SM00382"/>
    </source>
</evidence>
<evidence type="ECO:0000256" key="10">
    <source>
        <dbReference type="ARBA" id="ARBA00034006"/>
    </source>
</evidence>
<evidence type="ECO:0000256" key="3">
    <source>
        <dbReference type="ARBA" id="ARBA00022490"/>
    </source>
</evidence>
<evidence type="ECO:0000256" key="4">
    <source>
        <dbReference type="ARBA" id="ARBA00022741"/>
    </source>
</evidence>
<dbReference type="GO" id="GO:0030257">
    <property type="term" value="C:type III protein secretion system complex"/>
    <property type="evidence" value="ECO:0007669"/>
    <property type="project" value="InterPro"/>
</dbReference>
<dbReference type="GO" id="GO:0005737">
    <property type="term" value="C:cytoplasm"/>
    <property type="evidence" value="ECO:0007669"/>
    <property type="project" value="UniProtKB-SubCell"/>
</dbReference>
<dbReference type="InterPro" id="IPR004100">
    <property type="entry name" value="ATPase_F1/V1/A1_a/bsu_N"/>
</dbReference>
<dbReference type="InterPro" id="IPR005714">
    <property type="entry name" value="ATPase_T3SS_FliI/YscN"/>
</dbReference>
<dbReference type="EMBL" id="JACHHQ010000001">
    <property type="protein sequence ID" value="MBB5198813.1"/>
    <property type="molecule type" value="Genomic_DNA"/>
</dbReference>
<dbReference type="GO" id="GO:0030254">
    <property type="term" value="P:protein secretion by the type III secretion system"/>
    <property type="evidence" value="ECO:0007669"/>
    <property type="project" value="InterPro"/>
</dbReference>
<dbReference type="InterPro" id="IPR020003">
    <property type="entry name" value="ATPase_a/bsu_AS"/>
</dbReference>
<dbReference type="Proteomes" id="UP000571084">
    <property type="component" value="Unassembled WGS sequence"/>
</dbReference>
<name>A0A840RM28_9BURK</name>
<keyword evidence="13" id="KW-1185">Reference proteome</keyword>
<evidence type="ECO:0000256" key="9">
    <source>
        <dbReference type="ARBA" id="ARBA00023196"/>
    </source>
</evidence>
<evidence type="ECO:0000256" key="8">
    <source>
        <dbReference type="ARBA" id="ARBA00023136"/>
    </source>
</evidence>
<dbReference type="InterPro" id="IPR027417">
    <property type="entry name" value="P-loop_NTPase"/>
</dbReference>
<comment type="catalytic activity">
    <reaction evidence="10">
        <text>ATP + H2O + cellular proteinSide 1 = ADP + phosphate + cellular proteinSide 2.</text>
        <dbReference type="EC" id="7.4.2.8"/>
    </reaction>
</comment>
<keyword evidence="9" id="KW-0066">ATP synthesis</keyword>
<keyword evidence="3" id="KW-0963">Cytoplasm</keyword>
<evidence type="ECO:0000313" key="12">
    <source>
        <dbReference type="EMBL" id="MBB5198813.1"/>
    </source>
</evidence>
<evidence type="ECO:0000256" key="5">
    <source>
        <dbReference type="ARBA" id="ARBA00022840"/>
    </source>
</evidence>